<dbReference type="PANTHER" id="PTHR11085">
    <property type="entry name" value="NAD-DEPENDENT PROTEIN DEACYLASE SIRTUIN-5, MITOCHONDRIAL-RELATED"/>
    <property type="match status" value="1"/>
</dbReference>
<evidence type="ECO:0000256" key="1">
    <source>
        <dbReference type="ARBA" id="ARBA00022679"/>
    </source>
</evidence>
<comment type="catalytic activity">
    <reaction evidence="5">
        <text>N(6)-acetyl-L-lysyl-[protein] + NAD(+) + H2O = 2''-O-acetyl-ADP-D-ribose + nicotinamide + L-lysyl-[protein]</text>
        <dbReference type="Rhea" id="RHEA:43636"/>
        <dbReference type="Rhea" id="RHEA-COMP:9752"/>
        <dbReference type="Rhea" id="RHEA-COMP:10731"/>
        <dbReference type="ChEBI" id="CHEBI:15377"/>
        <dbReference type="ChEBI" id="CHEBI:17154"/>
        <dbReference type="ChEBI" id="CHEBI:29969"/>
        <dbReference type="ChEBI" id="CHEBI:57540"/>
        <dbReference type="ChEBI" id="CHEBI:61930"/>
        <dbReference type="ChEBI" id="CHEBI:83767"/>
        <dbReference type="EC" id="2.3.1.286"/>
    </reaction>
</comment>
<dbReference type="SUPFAM" id="SSF52467">
    <property type="entry name" value="DHS-like NAD/FAD-binding domain"/>
    <property type="match status" value="1"/>
</dbReference>
<proteinExistence type="inferred from homology"/>
<dbReference type="Pfam" id="PF02146">
    <property type="entry name" value="SIR2"/>
    <property type="match status" value="1"/>
</dbReference>
<evidence type="ECO:0000313" key="9">
    <source>
        <dbReference type="Proteomes" id="UP000682843"/>
    </source>
</evidence>
<feature type="active site" description="Proton acceptor" evidence="5 6">
    <location>
        <position position="121"/>
    </location>
</feature>
<feature type="binding site" evidence="5 6">
    <location>
        <position position="183"/>
    </location>
    <ligand>
        <name>Zn(2+)</name>
        <dbReference type="ChEBI" id="CHEBI:29105"/>
    </ligand>
</feature>
<dbReference type="CDD" id="cd01409">
    <property type="entry name" value="SIRT4"/>
    <property type="match status" value="1"/>
</dbReference>
<name>A0ABX8A5W3_9BRAD</name>
<comment type="similarity">
    <text evidence="5">Belongs to the sirtuin family. Class II subfamily.</text>
</comment>
<dbReference type="InterPro" id="IPR050134">
    <property type="entry name" value="NAD-dep_sirtuin_deacylases"/>
</dbReference>
<feature type="binding site" evidence="5">
    <location>
        <begin position="246"/>
        <end position="248"/>
    </location>
    <ligand>
        <name>NAD(+)</name>
        <dbReference type="ChEBI" id="CHEBI:57540"/>
    </ligand>
</feature>
<feature type="binding site" evidence="5">
    <location>
        <begin position="103"/>
        <end position="106"/>
    </location>
    <ligand>
        <name>NAD(+)</name>
        <dbReference type="ChEBI" id="CHEBI:57540"/>
    </ligand>
</feature>
<organism evidence="8 9">
    <name type="scientific">Tardiphaga alba</name>
    <dbReference type="NCBI Taxonomy" id="340268"/>
    <lineage>
        <taxon>Bacteria</taxon>
        <taxon>Pseudomonadati</taxon>
        <taxon>Pseudomonadota</taxon>
        <taxon>Alphaproteobacteria</taxon>
        <taxon>Hyphomicrobiales</taxon>
        <taxon>Nitrobacteraceae</taxon>
        <taxon>Tardiphaga</taxon>
    </lineage>
</organism>
<dbReference type="NCBIfam" id="NF003738">
    <property type="entry name" value="PRK05333.1"/>
    <property type="match status" value="1"/>
</dbReference>
<evidence type="ECO:0000313" key="8">
    <source>
        <dbReference type="EMBL" id="QUS38089.1"/>
    </source>
</evidence>
<evidence type="ECO:0000256" key="5">
    <source>
        <dbReference type="HAMAP-Rule" id="MF_01967"/>
    </source>
</evidence>
<dbReference type="EMBL" id="CP036498">
    <property type="protein sequence ID" value="QUS38089.1"/>
    <property type="molecule type" value="Genomic_DNA"/>
</dbReference>
<dbReference type="InterPro" id="IPR029035">
    <property type="entry name" value="DHS-like_NAD/FAD-binding_dom"/>
</dbReference>
<accession>A0ABX8A5W3</accession>
<keyword evidence="2 5" id="KW-0479">Metal-binding</keyword>
<keyword evidence="1 5" id="KW-0808">Transferase</keyword>
<evidence type="ECO:0000256" key="2">
    <source>
        <dbReference type="ARBA" id="ARBA00022723"/>
    </source>
</evidence>
<keyword evidence="5" id="KW-0963">Cytoplasm</keyword>
<feature type="binding site" evidence="5">
    <location>
        <begin position="220"/>
        <end position="222"/>
    </location>
    <ligand>
        <name>NAD(+)</name>
        <dbReference type="ChEBI" id="CHEBI:57540"/>
    </ligand>
</feature>
<protein>
    <recommendedName>
        <fullName evidence="5">NAD-dependent protein deacetylase</fullName>
        <ecNumber evidence="5">2.3.1.286</ecNumber>
    </recommendedName>
    <alternativeName>
        <fullName evidence="5">Regulatory protein SIR2 homolog</fullName>
    </alternativeName>
</protein>
<keyword evidence="9" id="KW-1185">Reference proteome</keyword>
<dbReference type="InterPro" id="IPR026591">
    <property type="entry name" value="Sirtuin_cat_small_dom_sf"/>
</dbReference>
<comment type="subcellular location">
    <subcellularLocation>
        <location evidence="5">Cytoplasm</location>
    </subcellularLocation>
</comment>
<keyword evidence="3 5" id="KW-0862">Zinc</keyword>
<feature type="binding site" evidence="5 6">
    <location>
        <position position="132"/>
    </location>
    <ligand>
        <name>Zn(2+)</name>
        <dbReference type="ChEBI" id="CHEBI:29105"/>
    </ligand>
</feature>
<comment type="caution">
    <text evidence="5">Lacks conserved residue(s) required for the propagation of feature annotation.</text>
</comment>
<dbReference type="EC" id="2.3.1.286" evidence="5"/>
<reference evidence="8 9" key="1">
    <citation type="submission" date="2019-02" db="EMBL/GenBank/DDBJ databases">
        <title>Emended description of the genus Rhodopseudomonas and description of Rhodopseudomonas albus sp. nov., a non-phototrophic, heavy-metal-tolerant bacterium isolated from garden soil.</title>
        <authorList>
            <person name="Bao Z."/>
            <person name="Cao W.W."/>
            <person name="Sato Y."/>
            <person name="Nishizawa T."/>
            <person name="Zhao J."/>
            <person name="Guo Y."/>
            <person name="Ohta H."/>
        </authorList>
    </citation>
    <scope>NUCLEOTIDE SEQUENCE [LARGE SCALE GENOMIC DNA]</scope>
    <source>
        <strain evidence="8 9">SK50-23</strain>
    </source>
</reference>
<evidence type="ECO:0000256" key="6">
    <source>
        <dbReference type="PROSITE-ProRule" id="PRU00236"/>
    </source>
</evidence>
<evidence type="ECO:0000259" key="7">
    <source>
        <dbReference type="PROSITE" id="PS50305"/>
    </source>
</evidence>
<dbReference type="PANTHER" id="PTHR11085:SF10">
    <property type="entry name" value="NAD-DEPENDENT PROTEIN DEACYLASE SIRTUIN-5, MITOCHONDRIAL-RELATED"/>
    <property type="match status" value="1"/>
</dbReference>
<feature type="binding site" evidence="5 6">
    <location>
        <position position="129"/>
    </location>
    <ligand>
        <name>Zn(2+)</name>
        <dbReference type="ChEBI" id="CHEBI:29105"/>
    </ligand>
</feature>
<comment type="function">
    <text evidence="5">NAD-dependent protein deacetylase which modulates the activities of several enzymes which are inactive in their acetylated form.</text>
</comment>
<dbReference type="PROSITE" id="PS50305">
    <property type="entry name" value="SIRTUIN"/>
    <property type="match status" value="1"/>
</dbReference>
<feature type="domain" description="Deacetylase sirtuin-type" evidence="7">
    <location>
        <begin position="1"/>
        <end position="272"/>
    </location>
</feature>
<dbReference type="Gene3D" id="3.40.50.1220">
    <property type="entry name" value="TPP-binding domain"/>
    <property type="match status" value="1"/>
</dbReference>
<keyword evidence="4 5" id="KW-0520">NAD</keyword>
<dbReference type="InterPro" id="IPR026590">
    <property type="entry name" value="Ssirtuin_cat_dom"/>
</dbReference>
<dbReference type="Proteomes" id="UP000682843">
    <property type="component" value="Chromosome"/>
</dbReference>
<comment type="cofactor">
    <cofactor evidence="5">
        <name>Zn(2+)</name>
        <dbReference type="ChEBI" id="CHEBI:29105"/>
    </cofactor>
    <text evidence="5">Binds 1 zinc ion per subunit.</text>
</comment>
<dbReference type="InterPro" id="IPR003000">
    <property type="entry name" value="Sirtuin"/>
</dbReference>
<evidence type="ECO:0000256" key="4">
    <source>
        <dbReference type="ARBA" id="ARBA00023027"/>
    </source>
</evidence>
<evidence type="ECO:0000256" key="3">
    <source>
        <dbReference type="ARBA" id="ARBA00022833"/>
    </source>
</evidence>
<dbReference type="Gene3D" id="3.30.1600.10">
    <property type="entry name" value="SIR2/SIRT2 'Small Domain"/>
    <property type="match status" value="1"/>
</dbReference>
<dbReference type="InterPro" id="IPR026587">
    <property type="entry name" value="Sirtuin_class_II"/>
</dbReference>
<feature type="binding site" evidence="5 6">
    <location>
        <position position="180"/>
    </location>
    <ligand>
        <name>Zn(2+)</name>
        <dbReference type="ChEBI" id="CHEBI:29105"/>
    </ligand>
</feature>
<sequence>MSGMTQQGSLEEFVSLHRRLFVLTGAGCSTNSGIPDYRDSDGNWKRTPPVTYAAFMGSEATRQRYWARSLVGWQRFGQAVPNDAHRALARLEQAGRSEILLTQNVDRLHQSAGSERVIDLHGRLDIVRCMGCNATMPRGDFQHELGHRNGAWLALDAPDAPDGDADLESDDFAAFTVPSCVACGGILKPDVVFFGENVPRDVVDEARDRLEAADAMLVVGSSLMVFSGFRFVQAAAKRGIPIAAVNLGRTRADDLLTLKVEDRCEAALSFLL</sequence>
<feature type="binding site" evidence="5">
    <location>
        <position position="264"/>
    </location>
    <ligand>
        <name>NAD(+)</name>
        <dbReference type="ChEBI" id="CHEBI:57540"/>
    </ligand>
</feature>
<gene>
    <name evidence="5" type="primary">cobB</name>
    <name evidence="8" type="ORF">RPMA_03885</name>
</gene>
<dbReference type="HAMAP" id="MF_01967">
    <property type="entry name" value="Sirtuin_ClassII"/>
    <property type="match status" value="1"/>
</dbReference>